<accession>A0A2M9YCH6</accession>
<protein>
    <recommendedName>
        <fullName evidence="3">DUF2634 domain-containing protein</fullName>
    </recommendedName>
</protein>
<dbReference type="InterPro" id="IPR020288">
    <property type="entry name" value="Sheath_initiator"/>
</dbReference>
<dbReference type="Pfam" id="PF10934">
    <property type="entry name" value="Sheath_initiator"/>
    <property type="match status" value="1"/>
</dbReference>
<dbReference type="Gene3D" id="3.10.450.40">
    <property type="match status" value="1"/>
</dbReference>
<evidence type="ECO:0000313" key="1">
    <source>
        <dbReference type="EMBL" id="PJZ49219.1"/>
    </source>
</evidence>
<evidence type="ECO:0008006" key="3">
    <source>
        <dbReference type="Google" id="ProtNLM"/>
    </source>
</evidence>
<sequence>MKTLKVINNDLVYIESEGSADTNPNRGRLVMLEGLDALRQILGNRLRMHLGEWYLAPEAGVDWFGLVDEKSFFRPGFLAAIKKAILGEPAVTKIISLDASFDRKTRTVTVEFEVESNLGIVSGSISNGDA</sequence>
<proteinExistence type="predicted"/>
<dbReference type="Proteomes" id="UP000231926">
    <property type="component" value="Unassembled WGS sequence"/>
</dbReference>
<dbReference type="AlphaFoldDB" id="A0A2M9YCH6"/>
<evidence type="ECO:0000313" key="2">
    <source>
        <dbReference type="Proteomes" id="UP000231926"/>
    </source>
</evidence>
<name>A0A2M9YCH6_9LEPT</name>
<gene>
    <name evidence="1" type="ORF">CH362_07705</name>
</gene>
<dbReference type="OrthoDB" id="330231at2"/>
<reference evidence="1 2" key="1">
    <citation type="submission" date="2017-07" db="EMBL/GenBank/DDBJ databases">
        <title>Leptospira spp. isolated from tropical soils.</title>
        <authorList>
            <person name="Thibeaux R."/>
            <person name="Iraola G."/>
            <person name="Ferres I."/>
            <person name="Bierque E."/>
            <person name="Girault D."/>
            <person name="Soupe-Gilbert M.-E."/>
            <person name="Picardeau M."/>
            <person name="Goarant C."/>
        </authorList>
    </citation>
    <scope>NUCLEOTIDE SEQUENCE [LARGE SCALE GENOMIC DNA]</scope>
    <source>
        <strain evidence="1 2">FH4-C-A2</strain>
    </source>
</reference>
<comment type="caution">
    <text evidence="1">The sequence shown here is derived from an EMBL/GenBank/DDBJ whole genome shotgun (WGS) entry which is preliminary data.</text>
</comment>
<keyword evidence="2" id="KW-1185">Reference proteome</keyword>
<organism evidence="1 2">
    <name type="scientific">Leptospira saintgironsiae</name>
    <dbReference type="NCBI Taxonomy" id="2023183"/>
    <lineage>
        <taxon>Bacteria</taxon>
        <taxon>Pseudomonadati</taxon>
        <taxon>Spirochaetota</taxon>
        <taxon>Spirochaetia</taxon>
        <taxon>Leptospirales</taxon>
        <taxon>Leptospiraceae</taxon>
        <taxon>Leptospira</taxon>
    </lineage>
</organism>
<dbReference type="EMBL" id="NPDR01000003">
    <property type="protein sequence ID" value="PJZ49219.1"/>
    <property type="molecule type" value="Genomic_DNA"/>
</dbReference>
<dbReference type="RefSeq" id="WP_100709795.1">
    <property type="nucleotide sequence ID" value="NZ_NPDR01000003.1"/>
</dbReference>
<dbReference type="SUPFAM" id="SSF160719">
    <property type="entry name" value="gpW/gp25-like"/>
    <property type="match status" value="1"/>
</dbReference>